<dbReference type="GO" id="GO:0016020">
    <property type="term" value="C:membrane"/>
    <property type="evidence" value="ECO:0007669"/>
    <property type="project" value="TreeGrafter"/>
</dbReference>
<keyword evidence="1" id="KW-0040">ANK repeat</keyword>
<dbReference type="InterPro" id="IPR002110">
    <property type="entry name" value="Ankyrin_rpt"/>
</dbReference>
<feature type="repeat" description="ANK" evidence="1">
    <location>
        <begin position="174"/>
        <end position="196"/>
    </location>
</feature>
<evidence type="ECO:0000313" key="5">
    <source>
        <dbReference type="Proteomes" id="UP000467840"/>
    </source>
</evidence>
<organism evidence="4 5">
    <name type="scientific">Hevea brasiliensis</name>
    <name type="common">Para rubber tree</name>
    <name type="synonym">Siphonia brasiliensis</name>
    <dbReference type="NCBI Taxonomy" id="3981"/>
    <lineage>
        <taxon>Eukaryota</taxon>
        <taxon>Viridiplantae</taxon>
        <taxon>Streptophyta</taxon>
        <taxon>Embryophyta</taxon>
        <taxon>Tracheophyta</taxon>
        <taxon>Spermatophyta</taxon>
        <taxon>Magnoliopsida</taxon>
        <taxon>eudicotyledons</taxon>
        <taxon>Gunneridae</taxon>
        <taxon>Pentapetalae</taxon>
        <taxon>rosids</taxon>
        <taxon>fabids</taxon>
        <taxon>Malpighiales</taxon>
        <taxon>Euphorbiaceae</taxon>
        <taxon>Crotonoideae</taxon>
        <taxon>Micrandreae</taxon>
        <taxon>Hevea</taxon>
    </lineage>
</organism>
<dbReference type="EMBL" id="JAAGAX010000003">
    <property type="protein sequence ID" value="KAF2318342.1"/>
    <property type="molecule type" value="Genomic_DNA"/>
</dbReference>
<evidence type="ECO:0000313" key="4">
    <source>
        <dbReference type="EMBL" id="KAF2318342.1"/>
    </source>
</evidence>
<dbReference type="SMART" id="SM00248">
    <property type="entry name" value="ANK"/>
    <property type="match status" value="5"/>
</dbReference>
<reference evidence="4 5" key="1">
    <citation type="journal article" date="2020" name="Mol. Plant">
        <title>The Chromosome-Based Rubber Tree Genome Provides New Insights into Spurge Genome Evolution and Rubber Biosynthesis.</title>
        <authorList>
            <person name="Liu J."/>
            <person name="Shi C."/>
            <person name="Shi C.C."/>
            <person name="Li W."/>
            <person name="Zhang Q.J."/>
            <person name="Zhang Y."/>
            <person name="Li K."/>
            <person name="Lu H.F."/>
            <person name="Shi C."/>
            <person name="Zhu S.T."/>
            <person name="Xiao Z.Y."/>
            <person name="Nan H."/>
            <person name="Yue Y."/>
            <person name="Zhu X.G."/>
            <person name="Wu Y."/>
            <person name="Hong X.N."/>
            <person name="Fan G.Y."/>
            <person name="Tong Y."/>
            <person name="Zhang D."/>
            <person name="Mao C.L."/>
            <person name="Liu Y.L."/>
            <person name="Hao S.J."/>
            <person name="Liu W.Q."/>
            <person name="Lv M.Q."/>
            <person name="Zhang H.B."/>
            <person name="Liu Y."/>
            <person name="Hu-Tang G.R."/>
            <person name="Wang J.P."/>
            <person name="Wang J.H."/>
            <person name="Sun Y.H."/>
            <person name="Ni S.B."/>
            <person name="Chen W.B."/>
            <person name="Zhang X.C."/>
            <person name="Jiao Y.N."/>
            <person name="Eichler E.E."/>
            <person name="Li G.H."/>
            <person name="Liu X."/>
            <person name="Gao L.Z."/>
        </authorList>
    </citation>
    <scope>NUCLEOTIDE SEQUENCE [LARGE SCALE GENOMIC DNA]</scope>
    <source>
        <strain evidence="5">cv. GT1</strain>
        <tissue evidence="4">Leaf</tissue>
    </source>
</reference>
<dbReference type="Pfam" id="PF13962">
    <property type="entry name" value="PGG"/>
    <property type="match status" value="1"/>
</dbReference>
<dbReference type="Gene3D" id="1.25.40.20">
    <property type="entry name" value="Ankyrin repeat-containing domain"/>
    <property type="match status" value="2"/>
</dbReference>
<dbReference type="SUPFAM" id="SSF48403">
    <property type="entry name" value="Ankyrin repeat"/>
    <property type="match status" value="1"/>
</dbReference>
<dbReference type="PROSITE" id="PS50088">
    <property type="entry name" value="ANK_REPEAT"/>
    <property type="match status" value="1"/>
</dbReference>
<feature type="transmembrane region" description="Helical" evidence="2">
    <location>
        <begin position="526"/>
        <end position="546"/>
    </location>
</feature>
<proteinExistence type="predicted"/>
<dbReference type="Proteomes" id="UP000467840">
    <property type="component" value="Chromosome 10"/>
</dbReference>
<comment type="caution">
    <text evidence="4">The sequence shown here is derived from an EMBL/GenBank/DDBJ whole genome shotgun (WGS) entry which is preliminary data.</text>
</comment>
<gene>
    <name evidence="4" type="ORF">GH714_005524</name>
</gene>
<evidence type="ECO:0000259" key="3">
    <source>
        <dbReference type="Pfam" id="PF13962"/>
    </source>
</evidence>
<dbReference type="Pfam" id="PF14223">
    <property type="entry name" value="Retrotran_gag_2"/>
    <property type="match status" value="1"/>
</dbReference>
<name>A0A6A6MWQ5_HEVBR</name>
<accession>A0A6A6MWQ5</accession>
<dbReference type="PANTHER" id="PTHR24177">
    <property type="entry name" value="CASKIN"/>
    <property type="match status" value="1"/>
</dbReference>
<dbReference type="AlphaFoldDB" id="A0A6A6MWQ5"/>
<keyword evidence="2" id="KW-0472">Membrane</keyword>
<protein>
    <recommendedName>
        <fullName evidence="3">PGG domain-containing protein</fullName>
    </recommendedName>
</protein>
<feature type="transmembrane region" description="Helical" evidence="2">
    <location>
        <begin position="608"/>
        <end position="634"/>
    </location>
</feature>
<sequence length="684" mass="77186">MATNIVSEFLESGFNYPNWSACMKNYLMANDLWDIVEATTEAPNPEEAEAEFKAWRKKNAAALHAIQISCMPHILFQIKEISSARICWDTLAKMHEVKSPGIKYCHRKLSCRQWKCYYSCQQQSIQVINSLWTERDVYVEFRPLRNAIERGDLNAVREFLRRRPDAVCKKLIDNGFTALHLATSTGKLKMVEELVKLLTVEELKVTDNLGGTALLLAAATGATRIAECMIKKNSELVSIPGKDHHLPVIMACTCRHKDMARYLYSITPFEMLRPENGIYGSLLLYASIPSKMFGQLPAAQHTDVRISIPQDGHTQPESILVRGLGPLRRFGSNLLQLFGIKQIYDSKLTHAYALELLHWMCKHIATIDDTKLQQSGVYDAFFGAIKFGTIEVVIEMLKANPSLLTVSNPKRRGILQYAVKHRQEKIFSLIYALETRKHLLISLTDYNQNNILHTAAKLAPPDRLASISGAALQMQRELQWYKEVESIVDPSFQENVNMLLETPKDIFSNQHKQLVSDGEKWMKETATSCTVVGALIITIMFTAAFTVPGGNFQDTGFPIFLHRKSFMTFIISDAISLFASSTSVLMFLGILTSRYAEDDFLKSLPTKLIIGLSTLFISIATMMVAFCATLIIMFQGELKLVIPITLLASIPVTLFILLQFPLLVEIFVSTYGPGIFDKSMNYWY</sequence>
<dbReference type="InterPro" id="IPR036770">
    <property type="entry name" value="Ankyrin_rpt-contain_sf"/>
</dbReference>
<keyword evidence="2" id="KW-1133">Transmembrane helix</keyword>
<feature type="domain" description="PGG" evidence="3">
    <location>
        <begin position="519"/>
        <end position="632"/>
    </location>
</feature>
<feature type="transmembrane region" description="Helical" evidence="2">
    <location>
        <begin position="566"/>
        <end position="588"/>
    </location>
</feature>
<dbReference type="PROSITE" id="PS50297">
    <property type="entry name" value="ANK_REP_REGION"/>
    <property type="match status" value="1"/>
</dbReference>
<evidence type="ECO:0000256" key="2">
    <source>
        <dbReference type="SAM" id="Phobius"/>
    </source>
</evidence>
<keyword evidence="5" id="KW-1185">Reference proteome</keyword>
<dbReference type="Pfam" id="PF00023">
    <property type="entry name" value="Ank"/>
    <property type="match status" value="1"/>
</dbReference>
<dbReference type="InterPro" id="IPR026961">
    <property type="entry name" value="PGG_dom"/>
</dbReference>
<keyword evidence="2" id="KW-0812">Transmembrane</keyword>
<dbReference type="PANTHER" id="PTHR24177:SF329">
    <property type="entry name" value="ANKYRIN REPEAT PROTEIN"/>
    <property type="match status" value="1"/>
</dbReference>
<feature type="transmembrane region" description="Helical" evidence="2">
    <location>
        <begin position="640"/>
        <end position="664"/>
    </location>
</feature>
<evidence type="ECO:0000256" key="1">
    <source>
        <dbReference type="PROSITE-ProRule" id="PRU00023"/>
    </source>
</evidence>